<name>A0A1M4TSH6_9SPHI</name>
<gene>
    <name evidence="2" type="ORF">SAMN04488522_101297</name>
</gene>
<dbReference type="EMBL" id="FQUQ01000001">
    <property type="protein sequence ID" value="SHE47257.1"/>
    <property type="molecule type" value="Genomic_DNA"/>
</dbReference>
<reference evidence="3" key="1">
    <citation type="submission" date="2016-11" db="EMBL/GenBank/DDBJ databases">
        <authorList>
            <person name="Varghese N."/>
            <person name="Submissions S."/>
        </authorList>
    </citation>
    <scope>NUCLEOTIDE SEQUENCE [LARGE SCALE GENOMIC DNA]</scope>
    <source>
        <strain evidence="3">DSM 16990</strain>
    </source>
</reference>
<sequence>MRYILPFILFAIITCNVNAQDTVVVRNNITIMFNAMVKNDMSTLADLTHPKIIASLGGREKAIVTMNAAIAEMKSKGMSFRNASIGKIGEFYKSGSEVFCLIPQEITLTTEGGYFSSLTSTLGISQDQGRTWRFVSAGNIGRDKLKILFPELPDGLEVLLQTDPVFHKQ</sequence>
<proteinExistence type="predicted"/>
<feature type="chain" id="PRO_5012589826" evidence="1">
    <location>
        <begin position="20"/>
        <end position="169"/>
    </location>
</feature>
<evidence type="ECO:0000313" key="3">
    <source>
        <dbReference type="Proteomes" id="UP000184287"/>
    </source>
</evidence>
<dbReference type="STRING" id="288992.SAMN04488522_101297"/>
<dbReference type="OrthoDB" id="670350at2"/>
<feature type="signal peptide" evidence="1">
    <location>
        <begin position="1"/>
        <end position="19"/>
    </location>
</feature>
<evidence type="ECO:0000256" key="1">
    <source>
        <dbReference type="SAM" id="SignalP"/>
    </source>
</evidence>
<keyword evidence="1" id="KW-0732">Signal</keyword>
<protein>
    <submittedName>
        <fullName evidence="2">Uncharacterized protein</fullName>
    </submittedName>
</protein>
<dbReference type="Proteomes" id="UP000184287">
    <property type="component" value="Unassembled WGS sequence"/>
</dbReference>
<accession>A0A1M4TSH6</accession>
<dbReference type="RefSeq" id="WP_073226485.1">
    <property type="nucleotide sequence ID" value="NZ_FQUQ01000001.1"/>
</dbReference>
<evidence type="ECO:0000313" key="2">
    <source>
        <dbReference type="EMBL" id="SHE47257.1"/>
    </source>
</evidence>
<keyword evidence="3" id="KW-1185">Reference proteome</keyword>
<dbReference type="AlphaFoldDB" id="A0A1M4TSH6"/>
<organism evidence="2 3">
    <name type="scientific">Pedobacter caeni</name>
    <dbReference type="NCBI Taxonomy" id="288992"/>
    <lineage>
        <taxon>Bacteria</taxon>
        <taxon>Pseudomonadati</taxon>
        <taxon>Bacteroidota</taxon>
        <taxon>Sphingobacteriia</taxon>
        <taxon>Sphingobacteriales</taxon>
        <taxon>Sphingobacteriaceae</taxon>
        <taxon>Pedobacter</taxon>
    </lineage>
</organism>